<dbReference type="PRINTS" id="PR01590">
    <property type="entry name" value="HTHFIS"/>
</dbReference>
<reference evidence="8 9" key="1">
    <citation type="submission" date="2007-11" db="EMBL/GenBank/DDBJ databases">
        <authorList>
            <consortium name="The Salmonella enterica serovar Arizonae Genome Sequencing Project"/>
            <person name="McClelland M."/>
            <person name="Sanderson E.K."/>
            <person name="Porwollik S."/>
            <person name="Spieth J."/>
            <person name="Clifton W.S."/>
            <person name="Fulton R."/>
            <person name="Chunyan W."/>
            <person name="Wollam A."/>
            <person name="Shah N."/>
            <person name="Pepin K."/>
            <person name="Bhonagiri V."/>
            <person name="Nash W."/>
            <person name="Johnson M."/>
            <person name="Thiruvilangam P."/>
            <person name="Wilson R."/>
        </authorList>
    </citation>
    <scope>NUCLEOTIDE SEQUENCE [LARGE SCALE GENOMIC DNA]</scope>
    <source>
        <strain evidence="9">ATCC BAA-731 / CDC346-86 / RSK2980</strain>
    </source>
</reference>
<dbReference type="CDD" id="cd00130">
    <property type="entry name" value="PAS"/>
    <property type="match status" value="1"/>
</dbReference>
<dbReference type="InterPro" id="IPR013656">
    <property type="entry name" value="PAS_4"/>
</dbReference>
<dbReference type="AlphaFoldDB" id="A9MJ64"/>
<evidence type="ECO:0008006" key="10">
    <source>
        <dbReference type="Google" id="ProtNLM"/>
    </source>
</evidence>
<dbReference type="PROSITE" id="PS50045">
    <property type="entry name" value="SIGMA54_INTERACT_4"/>
    <property type="match status" value="1"/>
</dbReference>
<dbReference type="InterPro" id="IPR002197">
    <property type="entry name" value="HTH_Fis"/>
</dbReference>
<dbReference type="GO" id="GO:0006355">
    <property type="term" value="P:regulation of DNA-templated transcription"/>
    <property type="evidence" value="ECO:0007669"/>
    <property type="project" value="InterPro"/>
</dbReference>
<dbReference type="InterPro" id="IPR009057">
    <property type="entry name" value="Homeodomain-like_sf"/>
</dbReference>
<dbReference type="FunFam" id="3.40.50.300:FF:000006">
    <property type="entry name" value="DNA-binding transcriptional regulator NtrC"/>
    <property type="match status" value="1"/>
</dbReference>
<dbReference type="NCBIfam" id="TIGR00229">
    <property type="entry name" value="sensory_box"/>
    <property type="match status" value="1"/>
</dbReference>
<dbReference type="PANTHER" id="PTHR32071:SF112">
    <property type="entry name" value="REGULATORY PROTEIN"/>
    <property type="match status" value="1"/>
</dbReference>
<dbReference type="Gene3D" id="1.10.10.60">
    <property type="entry name" value="Homeodomain-like"/>
    <property type="match status" value="1"/>
</dbReference>
<dbReference type="STRING" id="41514.SARI_00538"/>
<keyword evidence="9" id="KW-1185">Reference proteome</keyword>
<dbReference type="InterPro" id="IPR002078">
    <property type="entry name" value="Sigma_54_int"/>
</dbReference>
<evidence type="ECO:0000313" key="9">
    <source>
        <dbReference type="Proteomes" id="UP000002084"/>
    </source>
</evidence>
<dbReference type="CDD" id="cd00009">
    <property type="entry name" value="AAA"/>
    <property type="match status" value="1"/>
</dbReference>
<dbReference type="SUPFAM" id="SSF52540">
    <property type="entry name" value="P-loop containing nucleoside triphosphate hydrolases"/>
    <property type="match status" value="1"/>
</dbReference>
<dbReference type="Gene3D" id="1.10.8.60">
    <property type="match status" value="1"/>
</dbReference>
<evidence type="ECO:0000256" key="1">
    <source>
        <dbReference type="ARBA" id="ARBA00022741"/>
    </source>
</evidence>
<dbReference type="KEGG" id="ses:SARI_00538"/>
<evidence type="ECO:0000256" key="2">
    <source>
        <dbReference type="ARBA" id="ARBA00022840"/>
    </source>
</evidence>
<dbReference type="GO" id="GO:0043565">
    <property type="term" value="F:sequence-specific DNA binding"/>
    <property type="evidence" value="ECO:0007669"/>
    <property type="project" value="InterPro"/>
</dbReference>
<dbReference type="InterPro" id="IPR035965">
    <property type="entry name" value="PAS-like_dom_sf"/>
</dbReference>
<gene>
    <name evidence="8" type="ordered locus">SARI_00538</name>
</gene>
<dbReference type="EMBL" id="CP000880">
    <property type="protein sequence ID" value="ABX20464.1"/>
    <property type="molecule type" value="Genomic_DNA"/>
</dbReference>
<evidence type="ECO:0000259" key="7">
    <source>
        <dbReference type="PROSITE" id="PS50112"/>
    </source>
</evidence>
<evidence type="ECO:0000313" key="8">
    <source>
        <dbReference type="EMBL" id="ABX20464.1"/>
    </source>
</evidence>
<dbReference type="InterPro" id="IPR027417">
    <property type="entry name" value="P-loop_NTPase"/>
</dbReference>
<dbReference type="Gene3D" id="3.40.50.300">
    <property type="entry name" value="P-loop containing nucleotide triphosphate hydrolases"/>
    <property type="match status" value="1"/>
</dbReference>
<sequence length="480" mass="54052">MRNARMASTNQELASALRMFSRFFDLIHQPLAVINERGEYVYYNQESADLDGYSIERAMGKHMLDVYPGMKEAQSTMLSSLKKGVEYIGHYQIYYNARGQAVDYQHTTAPLYARDGGMVGVIEIGRNMSGVRRLQEQVVELNQLLYADHHEKHHAIITENPEMLSNIAKAKRLAASNIPVTIVGETGTGKELFSRLIHQCSKRANKPFIALNCGALPPTLIESTLFGTVRGAYTGAENSQGYLELANGGTLFLDELNAMPIEMQSKLLRFLQDKTFWRLGGQQQLHSDVRIVAAMNEAPVKLIQQERLRTDLFYRLSVGMLTLPPLRARPEDIPLLANYFIDKYRNDVPQDIHGLSETARADLLNHAWPGNVRMLENAIVRSMIMQEKDGLLKHIIFEQDELNLGVPETAPENPLPSSPDPQYEGSLEARVANYERHLIETALDTHQGNIAAAARSLNVSRTTLQYKVQKYGIRFGVVRN</sequence>
<keyword evidence="5" id="KW-0804">Transcription</keyword>
<accession>A9MJ64</accession>
<evidence type="ECO:0000256" key="5">
    <source>
        <dbReference type="ARBA" id="ARBA00023163"/>
    </source>
</evidence>
<dbReference type="InterPro" id="IPR025943">
    <property type="entry name" value="Sigma_54_int_dom_ATP-bd_2"/>
</dbReference>
<dbReference type="Gene3D" id="3.30.450.20">
    <property type="entry name" value="PAS domain"/>
    <property type="match status" value="1"/>
</dbReference>
<dbReference type="Proteomes" id="UP000002084">
    <property type="component" value="Chromosome"/>
</dbReference>
<dbReference type="Pfam" id="PF25601">
    <property type="entry name" value="AAA_lid_14"/>
    <property type="match status" value="1"/>
</dbReference>
<dbReference type="Pfam" id="PF02954">
    <property type="entry name" value="HTH_8"/>
    <property type="match status" value="1"/>
</dbReference>
<feature type="domain" description="PAS" evidence="7">
    <location>
        <begin position="16"/>
        <end position="64"/>
    </location>
</feature>
<dbReference type="HOGENOM" id="CLU_000445_8_1_6"/>
<name>A9MJ64_SALAR</name>
<organism evidence="8 9">
    <name type="scientific">Salmonella arizonae (strain ATCC BAA-731 / CDC346-86 / RSK2980)</name>
    <dbReference type="NCBI Taxonomy" id="41514"/>
    <lineage>
        <taxon>Bacteria</taxon>
        <taxon>Pseudomonadati</taxon>
        <taxon>Pseudomonadota</taxon>
        <taxon>Gammaproteobacteria</taxon>
        <taxon>Enterobacterales</taxon>
        <taxon>Enterobacteriaceae</taxon>
        <taxon>Salmonella</taxon>
    </lineage>
</organism>
<keyword evidence="2" id="KW-0067">ATP-binding</keyword>
<evidence type="ECO:0000256" key="4">
    <source>
        <dbReference type="ARBA" id="ARBA00023125"/>
    </source>
</evidence>
<dbReference type="Pfam" id="PF00158">
    <property type="entry name" value="Sigma54_activat"/>
    <property type="match status" value="1"/>
</dbReference>
<keyword evidence="3" id="KW-0805">Transcription regulation</keyword>
<dbReference type="PROSITE" id="PS50112">
    <property type="entry name" value="PAS"/>
    <property type="match status" value="1"/>
</dbReference>
<keyword evidence="1" id="KW-0547">Nucleotide-binding</keyword>
<proteinExistence type="predicted"/>
<feature type="domain" description="Sigma-54 factor interaction" evidence="6">
    <location>
        <begin position="156"/>
        <end position="384"/>
    </location>
</feature>
<dbReference type="PANTHER" id="PTHR32071">
    <property type="entry name" value="TRANSCRIPTIONAL REGULATORY PROTEIN"/>
    <property type="match status" value="1"/>
</dbReference>
<dbReference type="InterPro" id="IPR058031">
    <property type="entry name" value="AAA_lid_NorR"/>
</dbReference>
<evidence type="ECO:0000256" key="3">
    <source>
        <dbReference type="ARBA" id="ARBA00023015"/>
    </source>
</evidence>
<evidence type="ECO:0000259" key="6">
    <source>
        <dbReference type="PROSITE" id="PS50045"/>
    </source>
</evidence>
<dbReference type="SUPFAM" id="SSF46689">
    <property type="entry name" value="Homeodomain-like"/>
    <property type="match status" value="1"/>
</dbReference>
<dbReference type="InterPro" id="IPR000014">
    <property type="entry name" value="PAS"/>
</dbReference>
<dbReference type="Pfam" id="PF08448">
    <property type="entry name" value="PAS_4"/>
    <property type="match status" value="1"/>
</dbReference>
<dbReference type="InterPro" id="IPR003593">
    <property type="entry name" value="AAA+_ATPase"/>
</dbReference>
<keyword evidence="4" id="KW-0238">DNA-binding</keyword>
<dbReference type="PROSITE" id="PS00676">
    <property type="entry name" value="SIGMA54_INTERACT_2"/>
    <property type="match status" value="1"/>
</dbReference>
<protein>
    <recommendedName>
        <fullName evidence="10">Sigma-54 factor interaction domain-containing protein</fullName>
    </recommendedName>
</protein>
<dbReference type="SUPFAM" id="SSF55785">
    <property type="entry name" value="PYP-like sensor domain (PAS domain)"/>
    <property type="match status" value="1"/>
</dbReference>
<dbReference type="SMART" id="SM00382">
    <property type="entry name" value="AAA"/>
    <property type="match status" value="1"/>
</dbReference>
<dbReference type="GO" id="GO:0005524">
    <property type="term" value="F:ATP binding"/>
    <property type="evidence" value="ECO:0007669"/>
    <property type="project" value="UniProtKB-KW"/>
</dbReference>